<dbReference type="RefSeq" id="WP_261836255.1">
    <property type="nucleotide sequence ID" value="NZ_AP024882.1"/>
</dbReference>
<comment type="catalytic activity">
    <reaction evidence="9">
        <text>acetate + ATP = acetyl phosphate + ADP</text>
        <dbReference type="Rhea" id="RHEA:11352"/>
        <dbReference type="ChEBI" id="CHEBI:22191"/>
        <dbReference type="ChEBI" id="CHEBI:30089"/>
        <dbReference type="ChEBI" id="CHEBI:30616"/>
        <dbReference type="ChEBI" id="CHEBI:456216"/>
        <dbReference type="EC" id="2.7.2.1"/>
    </reaction>
</comment>
<reference evidence="11 16" key="1">
    <citation type="submission" date="2015-01" db="EMBL/GenBank/DDBJ databases">
        <title>Vibrio sp. C1 JCM 19231 whole genome shotgun sequence.</title>
        <authorList>
            <person name="Sawabe T."/>
            <person name="Meirelles P."/>
            <person name="Feng G."/>
            <person name="Sayaka M."/>
            <person name="Hattori M."/>
            <person name="Ohkuma M."/>
        </authorList>
    </citation>
    <scope>NUCLEOTIDE SEQUENCE [LARGE SCALE GENOMIC DNA]</scope>
    <source>
        <strain evidence="16">JCM 19231</strain>
        <strain evidence="11">JCM19231</strain>
    </source>
</reference>
<name>A0A0B8QII6_9VIBR</name>
<dbReference type="Gene3D" id="3.30.420.40">
    <property type="match status" value="2"/>
</dbReference>
<keyword evidence="4 9" id="KW-0479">Metal-binding</keyword>
<dbReference type="EC" id="2.7.2.1" evidence="9"/>
<dbReference type="PROSITE" id="PS01075">
    <property type="entry name" value="ACETATE_KINASE_1"/>
    <property type="match status" value="1"/>
</dbReference>
<dbReference type="GO" id="GO:0008776">
    <property type="term" value="F:acetate kinase activity"/>
    <property type="evidence" value="ECO:0007669"/>
    <property type="project" value="UniProtKB-UniRule"/>
</dbReference>
<reference evidence="13 14" key="3">
    <citation type="submission" date="2015-01" db="EMBL/GenBank/DDBJ databases">
        <title>Vibrio sp. C94 JCM 19241 whole genome shotgun sequence.</title>
        <authorList>
            <person name="Sawabe T."/>
            <person name="Meirelles P."/>
            <person name="Feng G."/>
            <person name="Sayaka M."/>
            <person name="Hattori M."/>
            <person name="Ohkuma M."/>
        </authorList>
    </citation>
    <scope>NUCLEOTIDE SEQUENCE [LARGE SCALE GENOMIC DNA]</scope>
    <source>
        <strain evidence="14">JCM 19241</strain>
        <strain evidence="13">JCM19241</strain>
    </source>
</reference>
<evidence type="ECO:0000313" key="11">
    <source>
        <dbReference type="EMBL" id="GAM59535.1"/>
    </source>
</evidence>
<dbReference type="NCBIfam" id="TIGR00016">
    <property type="entry name" value="ackA"/>
    <property type="match status" value="1"/>
</dbReference>
<dbReference type="GO" id="GO:0000287">
    <property type="term" value="F:magnesium ion binding"/>
    <property type="evidence" value="ECO:0007669"/>
    <property type="project" value="UniProtKB-UniRule"/>
</dbReference>
<feature type="binding site" evidence="9">
    <location>
        <begin position="329"/>
        <end position="333"/>
    </location>
    <ligand>
        <name>ATP</name>
        <dbReference type="ChEBI" id="CHEBI:30616"/>
    </ligand>
</feature>
<evidence type="ECO:0000256" key="9">
    <source>
        <dbReference type="HAMAP-Rule" id="MF_00020"/>
    </source>
</evidence>
<comment type="caution">
    <text evidence="13">The sequence shown here is derived from an EMBL/GenBank/DDBJ whole genome shotgun (WGS) entry which is preliminary data.</text>
</comment>
<dbReference type="Proteomes" id="UP000031671">
    <property type="component" value="Unassembled WGS sequence"/>
</dbReference>
<dbReference type="GO" id="GO:0005524">
    <property type="term" value="F:ATP binding"/>
    <property type="evidence" value="ECO:0007669"/>
    <property type="project" value="UniProtKB-KW"/>
</dbReference>
<keyword evidence="7 9" id="KW-0067">ATP-binding</keyword>
<dbReference type="Proteomes" id="UP000031670">
    <property type="component" value="Unassembled WGS sequence"/>
</dbReference>
<gene>
    <name evidence="9" type="primary">ackA</name>
    <name evidence="11" type="ORF">JCM19231_4182</name>
    <name evidence="12" type="ORF">JCM19232_533</name>
    <name evidence="13" type="ORF">JCM19241_5585</name>
</gene>
<evidence type="ECO:0000256" key="4">
    <source>
        <dbReference type="ARBA" id="ARBA00022723"/>
    </source>
</evidence>
<evidence type="ECO:0000256" key="5">
    <source>
        <dbReference type="ARBA" id="ARBA00022741"/>
    </source>
</evidence>
<comment type="similarity">
    <text evidence="1 9 10">Belongs to the acetokinase family.</text>
</comment>
<dbReference type="EMBL" id="BBSA01000001">
    <property type="protein sequence ID" value="GAM60200.1"/>
    <property type="molecule type" value="Genomic_DNA"/>
</dbReference>
<keyword evidence="5 9" id="KW-0547">Nucleotide-binding</keyword>
<proteinExistence type="inferred from homology"/>
<dbReference type="PIRSF" id="PIRSF000722">
    <property type="entry name" value="Acetate_prop_kin"/>
    <property type="match status" value="1"/>
</dbReference>
<evidence type="ECO:0000256" key="1">
    <source>
        <dbReference type="ARBA" id="ARBA00008748"/>
    </source>
</evidence>
<keyword evidence="6 9" id="KW-0418">Kinase</keyword>
<comment type="pathway">
    <text evidence="9">Metabolic intermediate biosynthesis; acetyl-CoA biosynthesis; acetyl-CoA from acetate: step 1/2.</text>
</comment>
<dbReference type="SUPFAM" id="SSF53067">
    <property type="entry name" value="Actin-like ATPase domain"/>
    <property type="match status" value="2"/>
</dbReference>
<comment type="function">
    <text evidence="9">Catalyzes the formation of acetyl phosphate from acetate and ATP. Can also catalyze the reverse reaction.</text>
</comment>
<reference evidence="12 15" key="2">
    <citation type="submission" date="2015-01" db="EMBL/GenBank/DDBJ databases">
        <title>Vibrio sp. C5 JCM 19232 whole genome shotgun sequence.</title>
        <authorList>
            <person name="Sawabe T."/>
            <person name="Meirelles P."/>
            <person name="Feng G."/>
            <person name="Sayaka M."/>
            <person name="Hattori M."/>
            <person name="Ohkuma M."/>
        </authorList>
    </citation>
    <scope>NUCLEOTIDE SEQUENCE [LARGE SCALE GENOMIC DNA]</scope>
    <source>
        <strain evidence="12 15">JCM19232</strain>
    </source>
</reference>
<dbReference type="InterPro" id="IPR000890">
    <property type="entry name" value="Aliphatic_acid_kin_short-chain"/>
</dbReference>
<dbReference type="EMBL" id="BBSC01000002">
    <property type="protein sequence ID" value="GAM74389.1"/>
    <property type="molecule type" value="Genomic_DNA"/>
</dbReference>
<dbReference type="HAMAP" id="MF_00020">
    <property type="entry name" value="Acetate_kinase"/>
    <property type="match status" value="1"/>
</dbReference>
<evidence type="ECO:0000256" key="3">
    <source>
        <dbReference type="ARBA" id="ARBA00022679"/>
    </source>
</evidence>
<dbReference type="InterPro" id="IPR004372">
    <property type="entry name" value="Ac/propionate_kinase"/>
</dbReference>
<dbReference type="Pfam" id="PF00871">
    <property type="entry name" value="Acetate_kinase"/>
    <property type="match status" value="1"/>
</dbReference>
<keyword evidence="3 9" id="KW-0808">Transferase</keyword>
<comment type="subcellular location">
    <subcellularLocation>
        <location evidence="9">Cytoplasm</location>
    </subcellularLocation>
</comment>
<evidence type="ECO:0000256" key="2">
    <source>
        <dbReference type="ARBA" id="ARBA00022490"/>
    </source>
</evidence>
<sequence>MANRNVLVINSGSSSLKFAVIDSESGEALISGLGECFGLPEAVVGWKYNGEKTEEAITAPDNHHAQAINRIVALMEELGFSDSIVAVGHRIVHGGEKFTSTVRIDDAVLTEIENLSDLAPLHNPAGAKGIRAAMEAYPSLPQFAVFDTAFHQTMPQKAFTGAISHELYKEYGIRRYGFHGTSHYFVSREAAKMIGKKVEESNFITVHLGNGASVCAISNGESVDTSMGFTPLAGLMMGTRSGDLDPGIIEFLMKKGWTPEQVFETLNKKSGFLGVSGVTSDARGILEAMEDGHEGAKLAFEVFTYRVAKYIASYLVPLNSLDAIVFTGGIGENALDIRREILNNLKVLGFVEDAAGNEAARFGAAGQIAESELLGAKALVIPTNEEFVIAKQSVELL</sequence>
<keyword evidence="2 9" id="KW-0963">Cytoplasm</keyword>
<evidence type="ECO:0000313" key="13">
    <source>
        <dbReference type="EMBL" id="GAM74389.1"/>
    </source>
</evidence>
<evidence type="ECO:0000313" key="16">
    <source>
        <dbReference type="Proteomes" id="UP000031671"/>
    </source>
</evidence>
<feature type="binding site" evidence="9">
    <location>
        <position position="17"/>
    </location>
    <ligand>
        <name>ATP</name>
        <dbReference type="ChEBI" id="CHEBI:30616"/>
    </ligand>
</feature>
<dbReference type="PROSITE" id="PS01076">
    <property type="entry name" value="ACETATE_KINASE_2"/>
    <property type="match status" value="1"/>
</dbReference>
<evidence type="ECO:0000313" key="12">
    <source>
        <dbReference type="EMBL" id="GAM60200.1"/>
    </source>
</evidence>
<dbReference type="Proteomes" id="UP000031666">
    <property type="component" value="Unassembled WGS sequence"/>
</dbReference>
<feature type="binding site" evidence="9">
    <location>
        <begin position="281"/>
        <end position="283"/>
    </location>
    <ligand>
        <name>ATP</name>
        <dbReference type="ChEBI" id="CHEBI:30616"/>
    </ligand>
</feature>
<organism evidence="13 14">
    <name type="scientific">Vibrio ishigakensis</name>
    <dbReference type="NCBI Taxonomy" id="1481914"/>
    <lineage>
        <taxon>Bacteria</taxon>
        <taxon>Pseudomonadati</taxon>
        <taxon>Pseudomonadota</taxon>
        <taxon>Gammaproteobacteria</taxon>
        <taxon>Vibrionales</taxon>
        <taxon>Vibrionaceae</taxon>
        <taxon>Vibrio</taxon>
    </lineage>
</organism>
<accession>A0A0B8QII6</accession>
<evidence type="ECO:0000256" key="7">
    <source>
        <dbReference type="ARBA" id="ARBA00022840"/>
    </source>
</evidence>
<reference evidence="14 15" key="4">
    <citation type="submission" date="2015-01" db="EMBL/GenBank/DDBJ databases">
        <authorList>
            <consortium name="NBRP consortium"/>
            <person name="Sawabe T."/>
            <person name="Meirelles P."/>
            <person name="Feng G."/>
            <person name="Sayaka M."/>
            <person name="Hattori M."/>
            <person name="Ohkuma M."/>
        </authorList>
    </citation>
    <scope>NUCLEOTIDE SEQUENCE [LARGE SCALE GENOMIC DNA]</scope>
    <source>
        <strain evidence="16">JCM 19231</strain>
        <strain evidence="14">JCM 19241</strain>
        <strain evidence="11">JCM19231</strain>
        <strain evidence="12 15">JCM19232</strain>
        <strain evidence="13">JCM19241</strain>
    </source>
</reference>
<protein>
    <recommendedName>
        <fullName evidence="9">Acetate kinase</fullName>
        <ecNumber evidence="9">2.7.2.1</ecNumber>
    </recommendedName>
    <alternativeName>
        <fullName evidence="9">Acetokinase</fullName>
    </alternativeName>
</protein>
<dbReference type="PANTHER" id="PTHR21060">
    <property type="entry name" value="ACETATE KINASE"/>
    <property type="match status" value="1"/>
</dbReference>
<evidence type="ECO:0000256" key="10">
    <source>
        <dbReference type="RuleBase" id="RU003835"/>
    </source>
</evidence>
<feature type="active site" description="Proton donor/acceptor" evidence="9">
    <location>
        <position position="147"/>
    </location>
</feature>
<keyword evidence="8 9" id="KW-0460">Magnesium</keyword>
<evidence type="ECO:0000256" key="6">
    <source>
        <dbReference type="ARBA" id="ARBA00022777"/>
    </source>
</evidence>
<dbReference type="UniPathway" id="UPA00340">
    <property type="reaction ID" value="UER00458"/>
</dbReference>
<keyword evidence="16" id="KW-1185">Reference proteome</keyword>
<feature type="binding site" evidence="9">
    <location>
        <begin position="207"/>
        <end position="211"/>
    </location>
    <ligand>
        <name>ATP</name>
        <dbReference type="ChEBI" id="CHEBI:30616"/>
    </ligand>
</feature>
<dbReference type="PRINTS" id="PR00471">
    <property type="entry name" value="ACETATEKNASE"/>
</dbReference>
<evidence type="ECO:0000313" key="14">
    <source>
        <dbReference type="Proteomes" id="UP000031666"/>
    </source>
</evidence>
<dbReference type="STRING" id="1481914.JCM19241_5585"/>
<dbReference type="GO" id="GO:0005829">
    <property type="term" value="C:cytosol"/>
    <property type="evidence" value="ECO:0007669"/>
    <property type="project" value="TreeGrafter"/>
</dbReference>
<feature type="binding site" evidence="9">
    <location>
        <position position="385"/>
    </location>
    <ligand>
        <name>Mg(2+)</name>
        <dbReference type="ChEBI" id="CHEBI:18420"/>
    </ligand>
</feature>
<dbReference type="InterPro" id="IPR023865">
    <property type="entry name" value="Aliphatic_acid_kinase_CS"/>
</dbReference>
<dbReference type="GO" id="GO:0006085">
    <property type="term" value="P:acetyl-CoA biosynthetic process"/>
    <property type="evidence" value="ECO:0007669"/>
    <property type="project" value="UniProtKB-UniRule"/>
</dbReference>
<dbReference type="CDD" id="cd24010">
    <property type="entry name" value="ASKHA_NBD_AcK_PK"/>
    <property type="match status" value="1"/>
</dbReference>
<dbReference type="AlphaFoldDB" id="A0A0B8QII6"/>
<dbReference type="PANTHER" id="PTHR21060:SF21">
    <property type="entry name" value="ACETATE KINASE"/>
    <property type="match status" value="1"/>
</dbReference>
<comment type="subunit">
    <text evidence="9">Homodimer.</text>
</comment>
<dbReference type="EMBL" id="BBRZ01000165">
    <property type="protein sequence ID" value="GAM59535.1"/>
    <property type="molecule type" value="Genomic_DNA"/>
</dbReference>
<feature type="binding site" evidence="9">
    <location>
        <position position="10"/>
    </location>
    <ligand>
        <name>Mg(2+)</name>
        <dbReference type="ChEBI" id="CHEBI:18420"/>
    </ligand>
</feature>
<feature type="site" description="Transition state stabilizer" evidence="9">
    <location>
        <position position="240"/>
    </location>
</feature>
<comment type="cofactor">
    <cofactor evidence="9">
        <name>Mg(2+)</name>
        <dbReference type="ChEBI" id="CHEBI:18420"/>
    </cofactor>
    <cofactor evidence="9">
        <name>Mn(2+)</name>
        <dbReference type="ChEBI" id="CHEBI:29035"/>
    </cofactor>
    <text evidence="9">Mg(2+). Can also accept Mn(2+).</text>
</comment>
<accession>A0A0B8P072</accession>
<evidence type="ECO:0000256" key="8">
    <source>
        <dbReference type="ARBA" id="ARBA00022842"/>
    </source>
</evidence>
<dbReference type="GO" id="GO:0006083">
    <property type="term" value="P:acetate metabolic process"/>
    <property type="evidence" value="ECO:0007669"/>
    <property type="project" value="TreeGrafter"/>
</dbReference>
<dbReference type="NCBIfam" id="NF009099">
    <property type="entry name" value="PRK12440.1"/>
    <property type="match status" value="1"/>
</dbReference>
<accession>A0A0B8NYC9</accession>
<evidence type="ECO:0000313" key="15">
    <source>
        <dbReference type="Proteomes" id="UP000031670"/>
    </source>
</evidence>
<feature type="binding site" evidence="9">
    <location>
        <position position="90"/>
    </location>
    <ligand>
        <name>substrate</name>
    </ligand>
</feature>
<dbReference type="InterPro" id="IPR043129">
    <property type="entry name" value="ATPase_NBD"/>
</dbReference>
<feature type="site" description="Transition state stabilizer" evidence="9">
    <location>
        <position position="179"/>
    </location>
</feature>